<feature type="region of interest" description="Disordered" evidence="1">
    <location>
        <begin position="1"/>
        <end position="26"/>
    </location>
</feature>
<comment type="caution">
    <text evidence="2">The sequence shown here is derived from an EMBL/GenBank/DDBJ whole genome shotgun (WGS) entry which is preliminary data.</text>
</comment>
<feature type="compositionally biased region" description="Polar residues" evidence="1">
    <location>
        <begin position="46"/>
        <end position="64"/>
    </location>
</feature>
<accession>A0A3A8QWZ4</accession>
<dbReference type="EMBL" id="RAWM01000009">
    <property type="protein sequence ID" value="RKH72291.1"/>
    <property type="molecule type" value="Genomic_DNA"/>
</dbReference>
<dbReference type="AlphaFoldDB" id="A0A3A8QWZ4"/>
<gene>
    <name evidence="2" type="ORF">D7X96_05620</name>
</gene>
<organism evidence="2 3">
    <name type="scientific">Corallococcus interemptor</name>
    <dbReference type="NCBI Taxonomy" id="2316720"/>
    <lineage>
        <taxon>Bacteria</taxon>
        <taxon>Pseudomonadati</taxon>
        <taxon>Myxococcota</taxon>
        <taxon>Myxococcia</taxon>
        <taxon>Myxococcales</taxon>
        <taxon>Cystobacterineae</taxon>
        <taxon>Myxococcaceae</taxon>
        <taxon>Corallococcus</taxon>
    </lineage>
</organism>
<evidence type="ECO:0000313" key="3">
    <source>
        <dbReference type="Proteomes" id="UP000282656"/>
    </source>
</evidence>
<reference evidence="3" key="1">
    <citation type="submission" date="2018-09" db="EMBL/GenBank/DDBJ databases">
        <authorList>
            <person name="Livingstone P.G."/>
            <person name="Whitworth D.E."/>
        </authorList>
    </citation>
    <scope>NUCLEOTIDE SEQUENCE [LARGE SCALE GENOMIC DNA]</scope>
    <source>
        <strain evidence="3">AB047A</strain>
    </source>
</reference>
<proteinExistence type="predicted"/>
<evidence type="ECO:0000313" key="2">
    <source>
        <dbReference type="EMBL" id="RKH72291.1"/>
    </source>
</evidence>
<name>A0A3A8QWZ4_9BACT</name>
<keyword evidence="3" id="KW-1185">Reference proteome</keyword>
<protein>
    <submittedName>
        <fullName evidence="2">Uncharacterized protein</fullName>
    </submittedName>
</protein>
<dbReference type="Proteomes" id="UP000282656">
    <property type="component" value="Unassembled WGS sequence"/>
</dbReference>
<evidence type="ECO:0000256" key="1">
    <source>
        <dbReference type="SAM" id="MobiDB-lite"/>
    </source>
</evidence>
<feature type="region of interest" description="Disordered" evidence="1">
    <location>
        <begin position="38"/>
        <end position="64"/>
    </location>
</feature>
<sequence>MSSHEQFNRWWPMGHSVGSRTGRGPQLTRVVSVVDLELPGGGRGATTLTPGTGSQRTNSWGSGH</sequence>